<evidence type="ECO:0000313" key="2">
    <source>
        <dbReference type="EnsemblMetazoa" id="PPA44251.1"/>
    </source>
</evidence>
<sequence>METYRSFIESFPITRRSARCRVDLFFFDEDNIGSSEKIPENIPAHLRLVKHAKYNVYSNTRFNGIWQTEIVKEQLLDEETPANGYWRVDIIKVDKYRLNVYQGFWSDARTFSLSLDNLKSFRISSLRYVNFESIQTLPGFPKDGSIDLVVLMQSCIRETKSGANPGLIFTSAEGFPFFLKIHQEWMGMSYQMYLSTTDTLNNAGHPTRAACSFDWWHPNGDLVHLKLTRIRYNVVEMRVLFKHHKPNDWYTNWETLCWMWIPSELTKQLDKPFNATTMVACYSTWTARILKFSRYNAKGRENGMRRNAPQLMPWDDQEHVAVRMAALLKLITDQNGLRQQQKKRSEEEEHSYLENNKGE</sequence>
<accession>A0A2A6CXH4</accession>
<proteinExistence type="predicted"/>
<reference evidence="2" key="2">
    <citation type="submission" date="2022-06" db="UniProtKB">
        <authorList>
            <consortium name="EnsemblMetazoa"/>
        </authorList>
    </citation>
    <scope>IDENTIFICATION</scope>
    <source>
        <strain evidence="2">PS312</strain>
    </source>
</reference>
<dbReference type="AlphaFoldDB" id="A0A2A6CXH4"/>
<name>A0A2A6CXH4_PRIPA</name>
<accession>A0A8R1UZ76</accession>
<feature type="compositionally biased region" description="Basic and acidic residues" evidence="1">
    <location>
        <begin position="343"/>
        <end position="359"/>
    </location>
</feature>
<feature type="region of interest" description="Disordered" evidence="1">
    <location>
        <begin position="337"/>
        <end position="359"/>
    </location>
</feature>
<evidence type="ECO:0000256" key="1">
    <source>
        <dbReference type="SAM" id="MobiDB-lite"/>
    </source>
</evidence>
<dbReference type="EnsemblMetazoa" id="PPA44251.1">
    <property type="protein sequence ID" value="PPA44251.1"/>
    <property type="gene ID" value="WBGene00282620"/>
</dbReference>
<dbReference type="Proteomes" id="UP000005239">
    <property type="component" value="Unassembled WGS sequence"/>
</dbReference>
<protein>
    <submittedName>
        <fullName evidence="2">Uncharacterized protein</fullName>
    </submittedName>
</protein>
<gene>
    <name evidence="2" type="primary">WBGene00282620</name>
</gene>
<evidence type="ECO:0000313" key="3">
    <source>
        <dbReference type="Proteomes" id="UP000005239"/>
    </source>
</evidence>
<organism evidence="2 3">
    <name type="scientific">Pristionchus pacificus</name>
    <name type="common">Parasitic nematode worm</name>
    <dbReference type="NCBI Taxonomy" id="54126"/>
    <lineage>
        <taxon>Eukaryota</taxon>
        <taxon>Metazoa</taxon>
        <taxon>Ecdysozoa</taxon>
        <taxon>Nematoda</taxon>
        <taxon>Chromadorea</taxon>
        <taxon>Rhabditida</taxon>
        <taxon>Rhabditina</taxon>
        <taxon>Diplogasteromorpha</taxon>
        <taxon>Diplogasteroidea</taxon>
        <taxon>Neodiplogasteridae</taxon>
        <taxon>Pristionchus</taxon>
    </lineage>
</organism>
<keyword evidence="3" id="KW-1185">Reference proteome</keyword>
<reference evidence="3" key="1">
    <citation type="journal article" date="2008" name="Nat. Genet.">
        <title>The Pristionchus pacificus genome provides a unique perspective on nematode lifestyle and parasitism.</title>
        <authorList>
            <person name="Dieterich C."/>
            <person name="Clifton S.W."/>
            <person name="Schuster L.N."/>
            <person name="Chinwalla A."/>
            <person name="Delehaunty K."/>
            <person name="Dinkelacker I."/>
            <person name="Fulton L."/>
            <person name="Fulton R."/>
            <person name="Godfrey J."/>
            <person name="Minx P."/>
            <person name="Mitreva M."/>
            <person name="Roeseler W."/>
            <person name="Tian H."/>
            <person name="Witte H."/>
            <person name="Yang S.P."/>
            <person name="Wilson R.K."/>
            <person name="Sommer R.J."/>
        </authorList>
    </citation>
    <scope>NUCLEOTIDE SEQUENCE [LARGE SCALE GENOMIC DNA]</scope>
    <source>
        <strain evidence="3">PS312</strain>
    </source>
</reference>